<evidence type="ECO:0008006" key="4">
    <source>
        <dbReference type="Google" id="ProtNLM"/>
    </source>
</evidence>
<protein>
    <recommendedName>
        <fullName evidence="4">Transmembrane protein</fullName>
    </recommendedName>
</protein>
<dbReference type="Proteomes" id="UP000239563">
    <property type="component" value="Chromosome VII"/>
</dbReference>
<organism evidence="2 3">
    <name type="scientific">Sporisorium reilianum f. sp. reilianum</name>
    <dbReference type="NCBI Taxonomy" id="72559"/>
    <lineage>
        <taxon>Eukaryota</taxon>
        <taxon>Fungi</taxon>
        <taxon>Dikarya</taxon>
        <taxon>Basidiomycota</taxon>
        <taxon>Ustilaginomycotina</taxon>
        <taxon>Ustilaginomycetes</taxon>
        <taxon>Ustilaginales</taxon>
        <taxon>Ustilaginaceae</taxon>
        <taxon>Sporisorium</taxon>
    </lineage>
</organism>
<gene>
    <name evidence="2" type="ORF">SRS1_13905</name>
</gene>
<feature type="signal peptide" evidence="1">
    <location>
        <begin position="1"/>
        <end position="29"/>
    </location>
</feature>
<evidence type="ECO:0000313" key="2">
    <source>
        <dbReference type="EMBL" id="SJX63079.1"/>
    </source>
</evidence>
<feature type="chain" id="PRO_5014918916" description="Transmembrane protein" evidence="1">
    <location>
        <begin position="30"/>
        <end position="125"/>
    </location>
</feature>
<evidence type="ECO:0000256" key="1">
    <source>
        <dbReference type="SAM" id="SignalP"/>
    </source>
</evidence>
<accession>A0A2N8UE89</accession>
<reference evidence="2 3" key="1">
    <citation type="submission" date="2017-02" db="EMBL/GenBank/DDBJ databases">
        <authorList>
            <person name="Peterson S.W."/>
        </authorList>
    </citation>
    <scope>NUCLEOTIDE SEQUENCE [LARGE SCALE GENOMIC DNA]</scope>
    <source>
        <strain evidence="2 3">SRS1_H2-8</strain>
    </source>
</reference>
<name>A0A2N8UE89_9BASI</name>
<evidence type="ECO:0000313" key="3">
    <source>
        <dbReference type="Proteomes" id="UP000239563"/>
    </source>
</evidence>
<dbReference type="EMBL" id="LT795060">
    <property type="protein sequence ID" value="SJX63079.1"/>
    <property type="molecule type" value="Genomic_DNA"/>
</dbReference>
<dbReference type="AlphaFoldDB" id="A0A2N8UE89"/>
<sequence>MSHWKCKIRRFLVLIQLLLLLKFSLNTVAAPVARAKRAAPPPENFARVMSEEVRQAFSRTYTQTNDISREAELQAKLLHQRLEMVQQQQRKVPKEPQALSRLVWMSLPSENHYRVKGYHSKSFSA</sequence>
<keyword evidence="1" id="KW-0732">Signal</keyword>
<proteinExistence type="predicted"/>